<dbReference type="AlphaFoldDB" id="S7ZRU0"/>
<dbReference type="PhylomeDB" id="S7ZRU0"/>
<feature type="compositionally biased region" description="Basic and acidic residues" evidence="1">
    <location>
        <begin position="116"/>
        <end position="126"/>
    </location>
</feature>
<dbReference type="InterPro" id="IPR016024">
    <property type="entry name" value="ARM-type_fold"/>
</dbReference>
<dbReference type="SMART" id="SM01140">
    <property type="entry name" value="Drf_GBD"/>
    <property type="match status" value="1"/>
</dbReference>
<feature type="domain" description="Formin GTPase-binding" evidence="2">
    <location>
        <begin position="336"/>
        <end position="608"/>
    </location>
</feature>
<feature type="compositionally biased region" description="Basic and acidic residues" evidence="1">
    <location>
        <begin position="278"/>
        <end position="295"/>
    </location>
</feature>
<feature type="region of interest" description="Disordered" evidence="1">
    <location>
        <begin position="806"/>
        <end position="871"/>
    </location>
</feature>
<dbReference type="Proteomes" id="UP000019376">
    <property type="component" value="Unassembled WGS sequence"/>
</dbReference>
<feature type="compositionally biased region" description="Basic and acidic residues" evidence="1">
    <location>
        <begin position="394"/>
        <end position="411"/>
    </location>
</feature>
<reference evidence="3 4" key="1">
    <citation type="journal article" date="2013" name="PLoS ONE">
        <title>Genomic and secretomic analyses reveal unique features of the lignocellulolytic enzyme system of Penicillium decumbens.</title>
        <authorList>
            <person name="Liu G."/>
            <person name="Zhang L."/>
            <person name="Wei X."/>
            <person name="Zou G."/>
            <person name="Qin Y."/>
            <person name="Ma L."/>
            <person name="Li J."/>
            <person name="Zheng H."/>
            <person name="Wang S."/>
            <person name="Wang C."/>
            <person name="Xun L."/>
            <person name="Zhao G.-P."/>
            <person name="Zhou Z."/>
            <person name="Qu Y."/>
        </authorList>
    </citation>
    <scope>NUCLEOTIDE SEQUENCE [LARGE SCALE GENOMIC DNA]</scope>
    <source>
        <strain evidence="4">114-2 / CGMCC 5302</strain>
    </source>
</reference>
<feature type="compositionally biased region" description="Low complexity" evidence="1">
    <location>
        <begin position="419"/>
        <end position="431"/>
    </location>
</feature>
<dbReference type="EMBL" id="KB644415">
    <property type="protein sequence ID" value="EPS33445.1"/>
    <property type="molecule type" value="Genomic_DNA"/>
</dbReference>
<dbReference type="OrthoDB" id="2155261at2759"/>
<dbReference type="SUPFAM" id="SSF48371">
    <property type="entry name" value="ARM repeat"/>
    <property type="match status" value="1"/>
</dbReference>
<dbReference type="GO" id="GO:0030036">
    <property type="term" value="P:actin cytoskeleton organization"/>
    <property type="evidence" value="ECO:0007669"/>
    <property type="project" value="InterPro"/>
</dbReference>
<evidence type="ECO:0000256" key="1">
    <source>
        <dbReference type="SAM" id="MobiDB-lite"/>
    </source>
</evidence>
<dbReference type="InterPro" id="IPR011989">
    <property type="entry name" value="ARM-like"/>
</dbReference>
<feature type="compositionally biased region" description="Low complexity" evidence="1">
    <location>
        <begin position="852"/>
        <end position="871"/>
    </location>
</feature>
<evidence type="ECO:0000313" key="3">
    <source>
        <dbReference type="EMBL" id="EPS33445.1"/>
    </source>
</evidence>
<feature type="region of interest" description="Disordered" evidence="1">
    <location>
        <begin position="27"/>
        <end position="207"/>
    </location>
</feature>
<organism evidence="3 4">
    <name type="scientific">Penicillium oxalicum (strain 114-2 / CGMCC 5302)</name>
    <name type="common">Penicillium decumbens</name>
    <dbReference type="NCBI Taxonomy" id="933388"/>
    <lineage>
        <taxon>Eukaryota</taxon>
        <taxon>Fungi</taxon>
        <taxon>Dikarya</taxon>
        <taxon>Ascomycota</taxon>
        <taxon>Pezizomycotina</taxon>
        <taxon>Eurotiomycetes</taxon>
        <taxon>Eurotiomycetidae</taxon>
        <taxon>Eurotiales</taxon>
        <taxon>Aspergillaceae</taxon>
        <taxon>Penicillium</taxon>
    </lineage>
</organism>
<feature type="region of interest" description="Disordered" evidence="1">
    <location>
        <begin position="684"/>
        <end position="714"/>
    </location>
</feature>
<evidence type="ECO:0000259" key="2">
    <source>
        <dbReference type="SMART" id="SM01140"/>
    </source>
</evidence>
<feature type="region of interest" description="Disordered" evidence="1">
    <location>
        <begin position="379"/>
        <end position="447"/>
    </location>
</feature>
<dbReference type="Pfam" id="PF06371">
    <property type="entry name" value="Drf_GBD"/>
    <property type="match status" value="1"/>
</dbReference>
<dbReference type="eggNOG" id="ENOG502RXE8">
    <property type="taxonomic scope" value="Eukaryota"/>
</dbReference>
<keyword evidence="4" id="KW-1185">Reference proteome</keyword>
<dbReference type="GO" id="GO:0003779">
    <property type="term" value="F:actin binding"/>
    <property type="evidence" value="ECO:0007669"/>
    <property type="project" value="InterPro"/>
</dbReference>
<feature type="region of interest" description="Disordered" evidence="1">
    <location>
        <begin position="221"/>
        <end position="316"/>
    </location>
</feature>
<proteinExistence type="predicted"/>
<dbReference type="InterPro" id="IPR010473">
    <property type="entry name" value="GTPase-bd"/>
</dbReference>
<dbReference type="HOGENOM" id="CLU_008022_0_0_1"/>
<feature type="compositionally biased region" description="Basic and acidic residues" evidence="1">
    <location>
        <begin position="691"/>
        <end position="708"/>
    </location>
</feature>
<evidence type="ECO:0000313" key="4">
    <source>
        <dbReference type="Proteomes" id="UP000019376"/>
    </source>
</evidence>
<dbReference type="Gene3D" id="1.25.10.10">
    <property type="entry name" value="Leucine-rich Repeat Variant"/>
    <property type="match status" value="1"/>
</dbReference>
<dbReference type="GO" id="GO:0031267">
    <property type="term" value="F:small GTPase binding"/>
    <property type="evidence" value="ECO:0007669"/>
    <property type="project" value="InterPro"/>
</dbReference>
<accession>S7ZRU0</accession>
<gene>
    <name evidence="3" type="ORF">PDE_08407</name>
</gene>
<sequence>MYSNNTGPQIFDDADRAPARSSVFRAIMSRPHKRNQSADDAIPPQYKNSKPTGTIPFPWADNPDLPPGHLPLAEIVPNCEARSNYPSSTKSGSKDNKRSLHKKTKSAVSLKSLRNYMERKDNKPEDSPAIPAAHPEPKKTKSTNSLSAILKRSHRGRKTDATQQGRDKENRNPVDLVENMPSPVWPQESGSYEAMRSGSRHNFGADRPRSIADEVALYTPNAYSPAQQRNFCDYQQPSLTKQAGTQARMESDIPTGSQRVKDSARQQRTASGGSDNSNGRDDGSSLKGQALDRARKMSVPASPVMPPKEQANTKRLSRVQAAISAFNAKERDADVQKHLSSKDLESEFEKLLDARNIPHNMRDKMRSLDTNIKADFIQKDRTELGTPVSAAAPDSRRGRGKEEKDPQDRKGSRSRSRSRGFTFGRGSSSPGKKARPESGSFHRPRSVDLSQPVGVYTTLGGAVSTGSLAEAAVVDTAADPSDFVHYLREIQKPEMIEVGKLHKLRLLLRNETVSWVNGFIAEEGMDEIVQLIYRIMKMEWREDHEDTLLHEALLCLKALCTTSIALAHLDSIQGELFPALLKMLFNEEKKGPSEFTTRGIIINLLFTHLEAPHPHEASAQRAQRILAWLRDPSPEDASQPVSFIANIYQSRPYRVWCKEVTNVTKEVFWIFLHHLNVIPLPKSGPPSGDSFTEKKISSDGRSYQERHFPTPRPPVPAAPYVGGVEWDATNYLAAHLDLLNGLVACLPTTQERNQLRSELRASGFEKVMGGSLRTCKEKFYSAVHECLRTWVAAALEDDWPYLMVREGPPRAESTSPTKSPKKSAPGSPKKGLLDDKPPQLNLALDFTESRVSGPLGPLGPLTPSSDLSRWL</sequence>
<feature type="compositionally biased region" description="Low complexity" evidence="1">
    <location>
        <begin position="813"/>
        <end position="830"/>
    </location>
</feature>
<name>S7ZRU0_PENO1</name>
<feature type="compositionally biased region" description="Polar residues" evidence="1">
    <location>
        <begin position="221"/>
        <end position="245"/>
    </location>
</feature>
<protein>
    <recommendedName>
        <fullName evidence="2">Formin GTPase-binding domain-containing protein</fullName>
    </recommendedName>
</protein>